<gene>
    <name evidence="3" type="ORF">AAE3_LOCUS3550</name>
</gene>
<dbReference type="PANTHER" id="PTHR48104">
    <property type="entry name" value="METACASPASE-4"/>
    <property type="match status" value="1"/>
</dbReference>
<comment type="similarity">
    <text evidence="1">Belongs to the peptidase C14B family.</text>
</comment>
<dbReference type="InterPro" id="IPR011600">
    <property type="entry name" value="Pept_C14_caspase"/>
</dbReference>
<dbReference type="GO" id="GO:0006508">
    <property type="term" value="P:proteolysis"/>
    <property type="evidence" value="ECO:0007669"/>
    <property type="project" value="InterPro"/>
</dbReference>
<proteinExistence type="inferred from homology"/>
<dbReference type="Gene3D" id="3.40.50.12660">
    <property type="match status" value="1"/>
</dbReference>
<evidence type="ECO:0000313" key="4">
    <source>
        <dbReference type="Proteomes" id="UP000467700"/>
    </source>
</evidence>
<dbReference type="AlphaFoldDB" id="A0A8S0WN03"/>
<evidence type="ECO:0000256" key="1">
    <source>
        <dbReference type="ARBA" id="ARBA00009005"/>
    </source>
</evidence>
<sequence>MTLHKDGGRMCLPTNSEFTSSTAWWGYYRSRAAPVISAAARRDLGYSTDVMHGPQKPGANVIDGRIFSLSSPEDVVEHFVISPSAWCVQDLGPSVGALFKAVPFSQQKPQRRKVAFLVGVTYSESLPELVWMSKEPTNDVACVKEVLTERFTFKEKDIIVLSEGDPSSDCPTQENILERCILHEDNVDYFFLFSGHSSQRDDATGIEEDGQEEYVIPCDAIDPSDGYIIEEKIITDKVLNTMLVMRLRKGCRLLAIADSCHSGTLLSASSPRVTHRPLIEDPQIYAINVVIEQEISRVHYTMLLDVGCPSRPSSVVVEPIFDCFRGTSPAKTISEMTRAAQDSLLACQSRSARSLWRSASLLVNIMGRLSSLEGAKIQR</sequence>
<name>A0A8S0WN03_CYCAE</name>
<dbReference type="OrthoDB" id="3223806at2759"/>
<dbReference type="Pfam" id="PF00656">
    <property type="entry name" value="Peptidase_C14"/>
    <property type="match status" value="1"/>
</dbReference>
<dbReference type="InterPro" id="IPR050452">
    <property type="entry name" value="Metacaspase"/>
</dbReference>
<evidence type="ECO:0000259" key="2">
    <source>
        <dbReference type="Pfam" id="PF00656"/>
    </source>
</evidence>
<feature type="domain" description="Peptidase C14 caspase" evidence="2">
    <location>
        <begin position="113"/>
        <end position="351"/>
    </location>
</feature>
<evidence type="ECO:0000313" key="3">
    <source>
        <dbReference type="EMBL" id="CAA7261292.1"/>
    </source>
</evidence>
<dbReference type="Proteomes" id="UP000467700">
    <property type="component" value="Unassembled WGS sequence"/>
</dbReference>
<protein>
    <recommendedName>
        <fullName evidence="2">Peptidase C14 caspase domain-containing protein</fullName>
    </recommendedName>
</protein>
<dbReference type="EMBL" id="CACVBS010000032">
    <property type="protein sequence ID" value="CAA7261292.1"/>
    <property type="molecule type" value="Genomic_DNA"/>
</dbReference>
<reference evidence="3 4" key="1">
    <citation type="submission" date="2020-01" db="EMBL/GenBank/DDBJ databases">
        <authorList>
            <person name="Gupta K D."/>
        </authorList>
    </citation>
    <scope>NUCLEOTIDE SEQUENCE [LARGE SCALE GENOMIC DNA]</scope>
</reference>
<accession>A0A8S0WN03</accession>
<keyword evidence="4" id="KW-1185">Reference proteome</keyword>
<dbReference type="GO" id="GO:0004197">
    <property type="term" value="F:cysteine-type endopeptidase activity"/>
    <property type="evidence" value="ECO:0007669"/>
    <property type="project" value="InterPro"/>
</dbReference>
<organism evidence="3 4">
    <name type="scientific">Cyclocybe aegerita</name>
    <name type="common">Black poplar mushroom</name>
    <name type="synonym">Agrocybe aegerita</name>
    <dbReference type="NCBI Taxonomy" id="1973307"/>
    <lineage>
        <taxon>Eukaryota</taxon>
        <taxon>Fungi</taxon>
        <taxon>Dikarya</taxon>
        <taxon>Basidiomycota</taxon>
        <taxon>Agaricomycotina</taxon>
        <taxon>Agaricomycetes</taxon>
        <taxon>Agaricomycetidae</taxon>
        <taxon>Agaricales</taxon>
        <taxon>Agaricineae</taxon>
        <taxon>Bolbitiaceae</taxon>
        <taxon>Cyclocybe</taxon>
    </lineage>
</organism>
<dbReference type="GO" id="GO:0005737">
    <property type="term" value="C:cytoplasm"/>
    <property type="evidence" value="ECO:0007669"/>
    <property type="project" value="TreeGrafter"/>
</dbReference>
<dbReference type="PANTHER" id="PTHR48104:SF30">
    <property type="entry name" value="METACASPASE-1"/>
    <property type="match status" value="1"/>
</dbReference>
<comment type="caution">
    <text evidence="3">The sequence shown here is derived from an EMBL/GenBank/DDBJ whole genome shotgun (WGS) entry which is preliminary data.</text>
</comment>